<dbReference type="PhylomeDB" id="D7EIH7"/>
<feature type="domain" description="DUF4817" evidence="1">
    <location>
        <begin position="190"/>
        <end position="239"/>
    </location>
</feature>
<reference evidence="2 3" key="1">
    <citation type="journal article" date="2008" name="Nature">
        <title>The genome of the model beetle and pest Tribolium castaneum.</title>
        <authorList>
            <consortium name="Tribolium Genome Sequencing Consortium"/>
            <person name="Richards S."/>
            <person name="Gibbs R.A."/>
            <person name="Weinstock G.M."/>
            <person name="Brown S.J."/>
            <person name="Denell R."/>
            <person name="Beeman R.W."/>
            <person name="Gibbs R."/>
            <person name="Beeman R.W."/>
            <person name="Brown S.J."/>
            <person name="Bucher G."/>
            <person name="Friedrich M."/>
            <person name="Grimmelikhuijzen C.J."/>
            <person name="Klingler M."/>
            <person name="Lorenzen M."/>
            <person name="Richards S."/>
            <person name="Roth S."/>
            <person name="Schroder R."/>
            <person name="Tautz D."/>
            <person name="Zdobnov E.M."/>
            <person name="Muzny D."/>
            <person name="Gibbs R.A."/>
            <person name="Weinstock G.M."/>
            <person name="Attaway T."/>
            <person name="Bell S."/>
            <person name="Buhay C.J."/>
            <person name="Chandrabose M.N."/>
            <person name="Chavez D."/>
            <person name="Clerk-Blankenburg K.P."/>
            <person name="Cree A."/>
            <person name="Dao M."/>
            <person name="Davis C."/>
            <person name="Chacko J."/>
            <person name="Dinh H."/>
            <person name="Dugan-Rocha S."/>
            <person name="Fowler G."/>
            <person name="Garner T.T."/>
            <person name="Garnes J."/>
            <person name="Gnirke A."/>
            <person name="Hawes A."/>
            <person name="Hernandez J."/>
            <person name="Hines S."/>
            <person name="Holder M."/>
            <person name="Hume J."/>
            <person name="Jhangiani S.N."/>
            <person name="Joshi V."/>
            <person name="Khan Z.M."/>
            <person name="Jackson L."/>
            <person name="Kovar C."/>
            <person name="Kowis A."/>
            <person name="Lee S."/>
            <person name="Lewis L.R."/>
            <person name="Margolis J."/>
            <person name="Morgan M."/>
            <person name="Nazareth L.V."/>
            <person name="Nguyen N."/>
            <person name="Okwuonu G."/>
            <person name="Parker D."/>
            <person name="Richards S."/>
            <person name="Ruiz S.J."/>
            <person name="Santibanez J."/>
            <person name="Savard J."/>
            <person name="Scherer S.E."/>
            <person name="Schneider B."/>
            <person name="Sodergren E."/>
            <person name="Tautz D."/>
            <person name="Vattahil S."/>
            <person name="Villasana D."/>
            <person name="White C.S."/>
            <person name="Wright R."/>
            <person name="Park Y."/>
            <person name="Beeman R.W."/>
            <person name="Lord J."/>
            <person name="Oppert B."/>
            <person name="Lorenzen M."/>
            <person name="Brown S."/>
            <person name="Wang L."/>
            <person name="Savard J."/>
            <person name="Tautz D."/>
            <person name="Richards S."/>
            <person name="Weinstock G."/>
            <person name="Gibbs R.A."/>
            <person name="Liu Y."/>
            <person name="Worley K."/>
            <person name="Weinstock G."/>
            <person name="Elsik C.G."/>
            <person name="Reese J.T."/>
            <person name="Elhaik E."/>
            <person name="Landan G."/>
            <person name="Graur D."/>
            <person name="Arensburger P."/>
            <person name="Atkinson P."/>
            <person name="Beeman R.W."/>
            <person name="Beidler J."/>
            <person name="Brown S.J."/>
            <person name="Demuth J.P."/>
            <person name="Drury D.W."/>
            <person name="Du Y.Z."/>
            <person name="Fujiwara H."/>
            <person name="Lorenzen M."/>
            <person name="Maselli V."/>
            <person name="Osanai M."/>
            <person name="Park Y."/>
            <person name="Robertson H.M."/>
            <person name="Tu Z."/>
            <person name="Wang J.J."/>
            <person name="Wang S."/>
            <person name="Richards S."/>
            <person name="Song H."/>
            <person name="Zhang L."/>
            <person name="Sodergren E."/>
            <person name="Werner D."/>
            <person name="Stanke M."/>
            <person name="Morgenstern B."/>
            <person name="Solovyev V."/>
            <person name="Kosarev P."/>
            <person name="Brown G."/>
            <person name="Chen H.C."/>
            <person name="Ermolaeva O."/>
            <person name="Hlavina W."/>
            <person name="Kapustin Y."/>
            <person name="Kiryutin B."/>
            <person name="Kitts P."/>
            <person name="Maglott D."/>
            <person name="Pruitt K."/>
            <person name="Sapojnikov V."/>
            <person name="Souvorov A."/>
            <person name="Mackey A.J."/>
            <person name="Waterhouse R.M."/>
            <person name="Wyder S."/>
            <person name="Zdobnov E.M."/>
            <person name="Zdobnov E.M."/>
            <person name="Wyder S."/>
            <person name="Kriventseva E.V."/>
            <person name="Kadowaki T."/>
            <person name="Bork P."/>
            <person name="Aranda M."/>
            <person name="Bao R."/>
            <person name="Beermann A."/>
            <person name="Berns N."/>
            <person name="Bolognesi R."/>
            <person name="Bonneton F."/>
            <person name="Bopp D."/>
            <person name="Brown S.J."/>
            <person name="Bucher G."/>
            <person name="Butts T."/>
            <person name="Chaumot A."/>
            <person name="Denell R.E."/>
            <person name="Ferrier D.E."/>
            <person name="Friedrich M."/>
            <person name="Gordon C.M."/>
            <person name="Jindra M."/>
            <person name="Klingler M."/>
            <person name="Lan Q."/>
            <person name="Lattorff H.M."/>
            <person name="Laudet V."/>
            <person name="von Levetsow C."/>
            <person name="Liu Z."/>
            <person name="Lutz R."/>
            <person name="Lynch J.A."/>
            <person name="da Fonseca R.N."/>
            <person name="Posnien N."/>
            <person name="Reuter R."/>
            <person name="Roth S."/>
            <person name="Savard J."/>
            <person name="Schinko J.B."/>
            <person name="Schmitt C."/>
            <person name="Schoppmeier M."/>
            <person name="Schroder R."/>
            <person name="Shippy T.D."/>
            <person name="Simonnet F."/>
            <person name="Marques-Souza H."/>
            <person name="Tautz D."/>
            <person name="Tomoyasu Y."/>
            <person name="Trauner J."/>
            <person name="Van der Zee M."/>
            <person name="Vervoort M."/>
            <person name="Wittkopp N."/>
            <person name="Wimmer E.A."/>
            <person name="Yang X."/>
            <person name="Jones A.K."/>
            <person name="Sattelle D.B."/>
            <person name="Ebert P.R."/>
            <person name="Nelson D."/>
            <person name="Scott J.G."/>
            <person name="Beeman R.W."/>
            <person name="Muthukrishnan S."/>
            <person name="Kramer K.J."/>
            <person name="Arakane Y."/>
            <person name="Beeman R.W."/>
            <person name="Zhu Q."/>
            <person name="Hogenkamp D."/>
            <person name="Dixit R."/>
            <person name="Oppert B."/>
            <person name="Jiang H."/>
            <person name="Zou Z."/>
            <person name="Marshall J."/>
            <person name="Elpidina E."/>
            <person name="Vinokurov K."/>
            <person name="Oppert C."/>
            <person name="Zou Z."/>
            <person name="Evans J."/>
            <person name="Lu Z."/>
            <person name="Zhao P."/>
            <person name="Sumathipala N."/>
            <person name="Altincicek B."/>
            <person name="Vilcinskas A."/>
            <person name="Williams M."/>
            <person name="Hultmark D."/>
            <person name="Hetru C."/>
            <person name="Jiang H."/>
            <person name="Grimmelikhuijzen C.J."/>
            <person name="Hauser F."/>
            <person name="Cazzamali G."/>
            <person name="Williamson M."/>
            <person name="Park Y."/>
            <person name="Li B."/>
            <person name="Tanaka Y."/>
            <person name="Predel R."/>
            <person name="Neupert S."/>
            <person name="Schachtner J."/>
            <person name="Verleyen P."/>
            <person name="Raible F."/>
            <person name="Bork P."/>
            <person name="Friedrich M."/>
            <person name="Walden K.K."/>
            <person name="Robertson H.M."/>
            <person name="Angeli S."/>
            <person name="Foret S."/>
            <person name="Bucher G."/>
            <person name="Schuetz S."/>
            <person name="Maleszka R."/>
            <person name="Wimmer E.A."/>
            <person name="Beeman R.W."/>
            <person name="Lorenzen M."/>
            <person name="Tomoyasu Y."/>
            <person name="Miller S.C."/>
            <person name="Grossmann D."/>
            <person name="Bucher G."/>
        </authorList>
    </citation>
    <scope>NUCLEOTIDE SEQUENCE [LARGE SCALE GENOMIC DNA]</scope>
    <source>
        <strain evidence="2 3">Georgia GA2</strain>
    </source>
</reference>
<evidence type="ECO:0000313" key="2">
    <source>
        <dbReference type="EMBL" id="EFA11973.1"/>
    </source>
</evidence>
<dbReference type="CDD" id="cd01647">
    <property type="entry name" value="RT_LTR"/>
    <property type="match status" value="1"/>
</dbReference>
<dbReference type="InterPro" id="IPR043502">
    <property type="entry name" value="DNA/RNA_pol_sf"/>
</dbReference>
<organism evidence="2 3">
    <name type="scientific">Tribolium castaneum</name>
    <name type="common">Red flour beetle</name>
    <dbReference type="NCBI Taxonomy" id="7070"/>
    <lineage>
        <taxon>Eukaryota</taxon>
        <taxon>Metazoa</taxon>
        <taxon>Ecdysozoa</taxon>
        <taxon>Arthropoda</taxon>
        <taxon>Hexapoda</taxon>
        <taxon>Insecta</taxon>
        <taxon>Pterygota</taxon>
        <taxon>Neoptera</taxon>
        <taxon>Endopterygota</taxon>
        <taxon>Coleoptera</taxon>
        <taxon>Polyphaga</taxon>
        <taxon>Cucujiformia</taxon>
        <taxon>Tenebrionidae</taxon>
        <taxon>Tenebrionidae incertae sedis</taxon>
        <taxon>Tribolium</taxon>
    </lineage>
</organism>
<dbReference type="Gene3D" id="3.30.420.10">
    <property type="entry name" value="Ribonuclease H-like superfamily/Ribonuclease H"/>
    <property type="match status" value="2"/>
</dbReference>
<reference evidence="2 3" key="2">
    <citation type="journal article" date="2010" name="Nucleic Acids Res.">
        <title>BeetleBase in 2010: revisions to provide comprehensive genomic information for Tribolium castaneum.</title>
        <authorList>
            <person name="Kim H.S."/>
            <person name="Murphy T."/>
            <person name="Xia J."/>
            <person name="Caragea D."/>
            <person name="Park Y."/>
            <person name="Beeman R.W."/>
            <person name="Lorenzen M.D."/>
            <person name="Butcher S."/>
            <person name="Manak J.R."/>
            <person name="Brown S.J."/>
        </authorList>
    </citation>
    <scope>GENOME REANNOTATION</scope>
    <source>
        <strain evidence="2 3">Georgia GA2</strain>
    </source>
</reference>
<dbReference type="InterPro" id="IPR043128">
    <property type="entry name" value="Rev_trsase/Diguanyl_cyclase"/>
</dbReference>
<name>D7EIH7_TRICA</name>
<accession>D7EIH7</accession>
<dbReference type="PANTHER" id="PTHR47326">
    <property type="entry name" value="TRANSPOSABLE ELEMENT TC3 TRANSPOSASE-LIKE PROTEIN"/>
    <property type="match status" value="1"/>
</dbReference>
<proteinExistence type="predicted"/>
<gene>
    <name evidence="2" type="primary">GLEAN_04054</name>
    <name evidence="2" type="ORF">TcasGA2_TC004054</name>
</gene>
<sequence length="537" mass="62202">MSRCLNQLQQPPETLHELANGLQEIWGAIPQDFINNLIMSLPNRVRVLLRPGQHLHGIITPVDYSAQATPVVPVIKPNGSVRPCGDYKLTVNPEIEVVHYPLLRTEELFAQLQGGQQFTKLDLSQAYQQIELDEASKELLTVSTHKGLFIYNKMVFGVSSAPVELVPGDGRIGSRRSVNVEQKPKMLSNQEKREIILVYGESGRNLQLTTRVLQERFPQVRYSLKKVRKIVTLFEDTSSVVKPKRVYFPVRHNDALVQVVRNAVEEDPNVSTRIIARQHNISKSSVQRILKFFHPYKISSYQELRPSDYESRMKFCQHLIHLLEENNDLLNFVLFSDEATFKSNGLVNRHNMHYWAVKNPRRMRQVDYQRVWSLNVWGGILGQFVIGPFFFDGHLNGEMYLNFLRRSLMDLLENVPLNIIGQLIFMYDGAPPHFERRVRRHLDRHLSERWIGRGGPLHWPARSPDLTPCDFFLWGVVKEKVYKTAPTTVDDMKDRIRAAFAEITPETLIRVKRSFRDRLLLCLQANGNVFEHLMCKH</sequence>
<dbReference type="Proteomes" id="UP000007266">
    <property type="component" value="Linkage group 7"/>
</dbReference>
<dbReference type="PANTHER" id="PTHR47326:SF1">
    <property type="entry name" value="HTH PSQ-TYPE DOMAIN-CONTAINING PROTEIN"/>
    <property type="match status" value="1"/>
</dbReference>
<protein>
    <recommendedName>
        <fullName evidence="1">DUF4817 domain-containing protein</fullName>
    </recommendedName>
</protein>
<evidence type="ECO:0000313" key="3">
    <source>
        <dbReference type="Proteomes" id="UP000007266"/>
    </source>
</evidence>
<evidence type="ECO:0000259" key="1">
    <source>
        <dbReference type="Pfam" id="PF16087"/>
    </source>
</evidence>
<dbReference type="AlphaFoldDB" id="D7EIH7"/>
<dbReference type="eggNOG" id="KOG0017">
    <property type="taxonomic scope" value="Eukaryota"/>
</dbReference>
<dbReference type="Gene3D" id="3.30.70.270">
    <property type="match status" value="1"/>
</dbReference>
<dbReference type="HOGENOM" id="CLU_507483_0_0_1"/>
<dbReference type="InterPro" id="IPR036397">
    <property type="entry name" value="RNaseH_sf"/>
</dbReference>
<dbReference type="InterPro" id="IPR032135">
    <property type="entry name" value="DUF4817"/>
</dbReference>
<dbReference type="OMA" id="PPHFERR"/>
<dbReference type="GO" id="GO:0071897">
    <property type="term" value="P:DNA biosynthetic process"/>
    <property type="evidence" value="ECO:0007669"/>
    <property type="project" value="UniProtKB-ARBA"/>
</dbReference>
<dbReference type="InParanoid" id="D7EIH7"/>
<keyword evidence="3" id="KW-1185">Reference proteome</keyword>
<dbReference type="EMBL" id="KQ971355">
    <property type="protein sequence ID" value="EFA11973.1"/>
    <property type="molecule type" value="Genomic_DNA"/>
</dbReference>
<dbReference type="Gene3D" id="3.10.10.10">
    <property type="entry name" value="HIV Type 1 Reverse Transcriptase, subunit A, domain 1"/>
    <property type="match status" value="1"/>
</dbReference>
<dbReference type="Pfam" id="PF16087">
    <property type="entry name" value="DUF4817"/>
    <property type="match status" value="1"/>
</dbReference>
<dbReference type="GO" id="GO:0003676">
    <property type="term" value="F:nucleic acid binding"/>
    <property type="evidence" value="ECO:0007669"/>
    <property type="project" value="InterPro"/>
</dbReference>
<dbReference type="SUPFAM" id="SSF56672">
    <property type="entry name" value="DNA/RNA polymerases"/>
    <property type="match status" value="1"/>
</dbReference>